<dbReference type="HAMAP" id="MF_00685">
    <property type="entry name" value="GlgB"/>
    <property type="match status" value="1"/>
</dbReference>
<dbReference type="NCBIfam" id="NF003811">
    <property type="entry name" value="PRK05402.1"/>
    <property type="match status" value="1"/>
</dbReference>
<evidence type="ECO:0000256" key="7">
    <source>
        <dbReference type="ARBA" id="ARBA00023056"/>
    </source>
</evidence>
<keyword evidence="7 9" id="KW-0320">Glycogen biosynthesis</keyword>
<dbReference type="SUPFAM" id="SSF51445">
    <property type="entry name" value="(Trans)glycosidases"/>
    <property type="match status" value="1"/>
</dbReference>
<dbReference type="Gene3D" id="2.60.40.1180">
    <property type="entry name" value="Golgi alpha-mannosidase II"/>
    <property type="match status" value="1"/>
</dbReference>
<feature type="active site" description="Nucleophile" evidence="9 10">
    <location>
        <position position="406"/>
    </location>
</feature>
<evidence type="ECO:0000256" key="5">
    <source>
        <dbReference type="ARBA" id="ARBA00022676"/>
    </source>
</evidence>
<dbReference type="InterPro" id="IPR044143">
    <property type="entry name" value="GlgB_N_E_set_prok"/>
</dbReference>
<dbReference type="FunFam" id="2.60.40.10:FF:000169">
    <property type="entry name" value="1,4-alpha-glucan branching enzyme GlgB"/>
    <property type="match status" value="1"/>
</dbReference>
<dbReference type="GO" id="GO:0005829">
    <property type="term" value="C:cytosol"/>
    <property type="evidence" value="ECO:0007669"/>
    <property type="project" value="TreeGrafter"/>
</dbReference>
<dbReference type="InterPro" id="IPR006048">
    <property type="entry name" value="A-amylase/branching_C"/>
</dbReference>
<dbReference type="InterPro" id="IPR004193">
    <property type="entry name" value="Glyco_hydro_13_N"/>
</dbReference>
<evidence type="ECO:0000256" key="6">
    <source>
        <dbReference type="ARBA" id="ARBA00022679"/>
    </source>
</evidence>
<dbReference type="InterPro" id="IPR013780">
    <property type="entry name" value="Glyco_hydro_b"/>
</dbReference>
<comment type="function">
    <text evidence="9">Catalyzes the formation of the alpha-1,6-glucosidic linkages in glycogen by scission of a 1,4-alpha-linked oligosaccharide from growing alpha-1,4-glucan chains and the subsequent attachment of the oligosaccharide to the alpha-1,6 position.</text>
</comment>
<dbReference type="PANTHER" id="PTHR43651">
    <property type="entry name" value="1,4-ALPHA-GLUCAN-BRANCHING ENZYME"/>
    <property type="match status" value="1"/>
</dbReference>
<dbReference type="Pfam" id="PF00128">
    <property type="entry name" value="Alpha-amylase"/>
    <property type="match status" value="1"/>
</dbReference>
<dbReference type="Gene3D" id="3.20.20.80">
    <property type="entry name" value="Glycosidases"/>
    <property type="match status" value="1"/>
</dbReference>
<dbReference type="FunFam" id="3.20.20.80:FF:000003">
    <property type="entry name" value="1,4-alpha-glucan branching enzyme GlgB"/>
    <property type="match status" value="1"/>
</dbReference>
<evidence type="ECO:0000256" key="1">
    <source>
        <dbReference type="ARBA" id="ARBA00000826"/>
    </source>
</evidence>
<keyword evidence="5 9" id="KW-0328">Glycosyltransferase</keyword>
<dbReference type="GO" id="GO:0003844">
    <property type="term" value="F:1,4-alpha-glucan branching enzyme activity"/>
    <property type="evidence" value="ECO:0007669"/>
    <property type="project" value="UniProtKB-UniRule"/>
</dbReference>
<dbReference type="InterPro" id="IPR006407">
    <property type="entry name" value="GlgB"/>
</dbReference>
<evidence type="ECO:0000256" key="3">
    <source>
        <dbReference type="ARBA" id="ARBA00009000"/>
    </source>
</evidence>
<comment type="similarity">
    <text evidence="3 9">Belongs to the glycosyl hydrolase 13 family. GlgB subfamily.</text>
</comment>
<dbReference type="InterPro" id="IPR014756">
    <property type="entry name" value="Ig_E-set"/>
</dbReference>
<dbReference type="SMART" id="SM00642">
    <property type="entry name" value="Aamy"/>
    <property type="match status" value="1"/>
</dbReference>
<dbReference type="AlphaFoldDB" id="W6K3C0"/>
<dbReference type="Gene3D" id="2.60.40.10">
    <property type="entry name" value="Immunoglobulins"/>
    <property type="match status" value="2"/>
</dbReference>
<dbReference type="SUPFAM" id="SSF81296">
    <property type="entry name" value="E set domains"/>
    <property type="match status" value="1"/>
</dbReference>
<evidence type="ECO:0000256" key="4">
    <source>
        <dbReference type="ARBA" id="ARBA00022600"/>
    </source>
</evidence>
<dbReference type="Pfam" id="PF22019">
    <property type="entry name" value="GlgB_N"/>
    <property type="match status" value="1"/>
</dbReference>
<dbReference type="GO" id="GO:0004553">
    <property type="term" value="F:hydrolase activity, hydrolyzing O-glycosyl compounds"/>
    <property type="evidence" value="ECO:0007669"/>
    <property type="project" value="InterPro"/>
</dbReference>
<dbReference type="EMBL" id="CAJA01000525">
    <property type="protein sequence ID" value="CCH75780.1"/>
    <property type="molecule type" value="Genomic_DNA"/>
</dbReference>
<evidence type="ECO:0000256" key="2">
    <source>
        <dbReference type="ARBA" id="ARBA00004964"/>
    </source>
</evidence>
<evidence type="ECO:0000313" key="12">
    <source>
        <dbReference type="EMBL" id="CCH75780.1"/>
    </source>
</evidence>
<dbReference type="EC" id="2.4.1.18" evidence="9"/>
<dbReference type="InterPro" id="IPR017853">
    <property type="entry name" value="GH"/>
</dbReference>
<evidence type="ECO:0000256" key="9">
    <source>
        <dbReference type="HAMAP-Rule" id="MF_00685"/>
    </source>
</evidence>
<dbReference type="CDD" id="cd02855">
    <property type="entry name" value="E_set_GBE_prok_N"/>
    <property type="match status" value="1"/>
</dbReference>
<gene>
    <name evidence="9 12" type="primary">glgB</name>
    <name evidence="12" type="ORF">BN11_960002</name>
</gene>
<dbReference type="NCBIfam" id="NF008967">
    <property type="entry name" value="PRK12313.1"/>
    <property type="match status" value="1"/>
</dbReference>
<comment type="caution">
    <text evidence="12">The sequence shown here is derived from an EMBL/GenBank/DDBJ whole genome shotgun (WGS) entry which is preliminary data.</text>
</comment>
<feature type="active site" description="Proton donor" evidence="9 10">
    <location>
        <position position="459"/>
    </location>
</feature>
<evidence type="ECO:0000313" key="13">
    <source>
        <dbReference type="Proteomes" id="UP000035763"/>
    </source>
</evidence>
<reference evidence="12 13" key="1">
    <citation type="journal article" date="2013" name="ISME J.">
        <title>A metabolic model for members of the genus Tetrasphaera involved in enhanced biological phosphorus removal.</title>
        <authorList>
            <person name="Kristiansen R."/>
            <person name="Nguyen H.T.T."/>
            <person name="Saunders A.M."/>
            <person name="Nielsen J.L."/>
            <person name="Wimmer R."/>
            <person name="Le V.Q."/>
            <person name="McIlroy S.J."/>
            <person name="Petrovski S."/>
            <person name="Seviour R.J."/>
            <person name="Calteau A."/>
            <person name="Nielsen K.L."/>
            <person name="Nielsen P.H."/>
        </authorList>
    </citation>
    <scope>NUCLEOTIDE SEQUENCE [LARGE SCALE GENOMIC DNA]</scope>
    <source>
        <strain evidence="12 13">Ben110</strain>
    </source>
</reference>
<protein>
    <recommendedName>
        <fullName evidence="9">1,4-alpha-glucan branching enzyme GlgB</fullName>
        <ecNumber evidence="9">2.4.1.18</ecNumber>
    </recommendedName>
    <alternativeName>
        <fullName evidence="9">1,4-alpha-D-glucan:1,4-alpha-D-glucan 6-glucosyl-transferase</fullName>
    </alternativeName>
    <alternativeName>
        <fullName evidence="9">Alpha-(1-&gt;4)-glucan branching enzyme</fullName>
    </alternativeName>
    <alternativeName>
        <fullName evidence="9">Glycogen branching enzyme</fullName>
        <shortName evidence="9">BE</shortName>
    </alternativeName>
</protein>
<dbReference type="UniPathway" id="UPA00164"/>
<dbReference type="InterPro" id="IPR054169">
    <property type="entry name" value="GlgB_N"/>
</dbReference>
<keyword evidence="4 9" id="KW-0321">Glycogen metabolism</keyword>
<dbReference type="InterPro" id="IPR037439">
    <property type="entry name" value="Branching_enzy"/>
</dbReference>
<dbReference type="RefSeq" id="WP_048696391.1">
    <property type="nucleotide sequence ID" value="NZ_HG764815.1"/>
</dbReference>
<dbReference type="Pfam" id="PF02806">
    <property type="entry name" value="Alpha-amylase_C"/>
    <property type="match status" value="1"/>
</dbReference>
<feature type="domain" description="Glycosyl hydrolase family 13 catalytic" evidence="11">
    <location>
        <begin position="254"/>
        <end position="605"/>
    </location>
</feature>
<dbReference type="InterPro" id="IPR006047">
    <property type="entry name" value="GH13_cat_dom"/>
</dbReference>
<dbReference type="PIRSF" id="PIRSF000463">
    <property type="entry name" value="GlgB"/>
    <property type="match status" value="1"/>
</dbReference>
<dbReference type="Proteomes" id="UP000035763">
    <property type="component" value="Unassembled WGS sequence"/>
</dbReference>
<dbReference type="CDD" id="cd11322">
    <property type="entry name" value="AmyAc_Glg_BE"/>
    <property type="match status" value="1"/>
</dbReference>
<dbReference type="InterPro" id="IPR013783">
    <property type="entry name" value="Ig-like_fold"/>
</dbReference>
<dbReference type="Pfam" id="PF02922">
    <property type="entry name" value="CBM_48"/>
    <property type="match status" value="1"/>
</dbReference>
<dbReference type="STRING" id="1193182.BN11_960002"/>
<dbReference type="NCBIfam" id="TIGR01515">
    <property type="entry name" value="branching_enzym"/>
    <property type="match status" value="1"/>
</dbReference>
<evidence type="ECO:0000256" key="8">
    <source>
        <dbReference type="ARBA" id="ARBA00023277"/>
    </source>
</evidence>
<keyword evidence="6 9" id="KW-0808">Transferase</keyword>
<evidence type="ECO:0000256" key="10">
    <source>
        <dbReference type="PIRSR" id="PIRSR000463-1"/>
    </source>
</evidence>
<keyword evidence="8 9" id="KW-0119">Carbohydrate metabolism</keyword>
<evidence type="ECO:0000259" key="11">
    <source>
        <dbReference type="SMART" id="SM00642"/>
    </source>
</evidence>
<dbReference type="GO" id="GO:0005978">
    <property type="term" value="P:glycogen biosynthetic process"/>
    <property type="evidence" value="ECO:0007669"/>
    <property type="project" value="UniProtKB-UniRule"/>
</dbReference>
<organism evidence="12 13">
    <name type="scientific">Nostocoides australiense Ben110</name>
    <dbReference type="NCBI Taxonomy" id="1193182"/>
    <lineage>
        <taxon>Bacteria</taxon>
        <taxon>Bacillati</taxon>
        <taxon>Actinomycetota</taxon>
        <taxon>Actinomycetes</taxon>
        <taxon>Micrococcales</taxon>
        <taxon>Intrasporangiaceae</taxon>
        <taxon>Nostocoides</taxon>
    </lineage>
</organism>
<dbReference type="SUPFAM" id="SSF51011">
    <property type="entry name" value="Glycosyl hydrolase domain"/>
    <property type="match status" value="1"/>
</dbReference>
<sequence length="745" mass="83696">MPTPPSALPGARWSLANGRHQQPHDLLGQHIEAEGLRIRVMRPLAQRVRVRFEDGEISELSHESDGIWSGLRPGATNALDYRILTTWEDGVEHEQDDPYRFAPTLGDIDRFLINEGRHEKLWQVLGAHVHTYDGPMGSVTGTSFAVWAPRAKAVALVGDFNGWDNRSHPMRLLGNSGVWELFVPGVGPGSTYKFRIRGADDVERDKADPMALRTEVPPRTGSVVHDSAYQWADSEWETRKRETNPHTGPMSIYEVHLGSWRAGLTYVELAEHLVNYVQDLGFTHVEFLPVMEHPYGPSWGYQVTGYYAPTARFGTPDDFKYLVDKLHQAGIGVILDWVPAHFPRDEWALARFDGLALYEHADPRRGDQPDWGTHIFDFGRKEVRNFLVANALYWMEEFHADGVRVDAVASMLYLDYSRRSGEWLPNQYGGRENIEAIGLLQETNATAYKLHPGIVTVAEESTSWPGVTKETASGGLGFGLKWNMGWMNDSLRYLQRDPVHRQYHHNLLTFSLMYAYSENYILPISHDEVVHGKGSLLGKIPGHRYDQLATLRAYLAYIWSHPGKQLLFMGCEFAQPSEWADGHGLDWWLLDHAAHYRVHNLVKELNQIYKAHDALWAQDSSPAGFEWLNPHDNAGNTLSYVRFGNPDRGGDSAVVALINFGGNARDGMRFGLPYAGEWEVIMDTSGFDEYGSPSQSGVIVTAEPTPWDNQPFSASLSVPKLAALYLAPHRPEPEADEAAEAAPTA</sequence>
<dbReference type="OrthoDB" id="9800174at2"/>
<dbReference type="PANTHER" id="PTHR43651:SF3">
    <property type="entry name" value="1,4-ALPHA-GLUCAN-BRANCHING ENZYME"/>
    <property type="match status" value="1"/>
</dbReference>
<accession>W6K3C0</accession>
<keyword evidence="13" id="KW-1185">Reference proteome</keyword>
<comment type="catalytic activity">
    <reaction evidence="1 9">
        <text>Transfers a segment of a (1-&gt;4)-alpha-D-glucan chain to a primary hydroxy group in a similar glucan chain.</text>
        <dbReference type="EC" id="2.4.1.18"/>
    </reaction>
</comment>
<dbReference type="GO" id="GO:0043169">
    <property type="term" value="F:cation binding"/>
    <property type="evidence" value="ECO:0007669"/>
    <property type="project" value="InterPro"/>
</dbReference>
<name>W6K3C0_9MICO</name>
<comment type="subunit">
    <text evidence="9">Monomer.</text>
</comment>
<proteinExistence type="inferred from homology"/>
<comment type="pathway">
    <text evidence="2 9">Glycan biosynthesis; glycogen biosynthesis.</text>
</comment>